<organism evidence="2">
    <name type="scientific">Culex pipiens</name>
    <name type="common">House mosquito</name>
    <dbReference type="NCBI Taxonomy" id="7175"/>
    <lineage>
        <taxon>Eukaryota</taxon>
        <taxon>Metazoa</taxon>
        <taxon>Ecdysozoa</taxon>
        <taxon>Arthropoda</taxon>
        <taxon>Hexapoda</taxon>
        <taxon>Insecta</taxon>
        <taxon>Pterygota</taxon>
        <taxon>Neoptera</taxon>
        <taxon>Endopterygota</taxon>
        <taxon>Diptera</taxon>
        <taxon>Nematocera</taxon>
        <taxon>Culicoidea</taxon>
        <taxon>Culicidae</taxon>
        <taxon>Culicinae</taxon>
        <taxon>Culicini</taxon>
        <taxon>Culex</taxon>
        <taxon>Culex</taxon>
    </lineage>
</organism>
<name>A0A8D8A3L2_CULPI</name>
<dbReference type="EMBL" id="HBUE01009417">
    <property type="protein sequence ID" value="CAG6447581.1"/>
    <property type="molecule type" value="Transcribed_RNA"/>
</dbReference>
<sequence length="144" mass="15433">MTVARFRLAAIGASTTPTEPWTRCHRSPKIGPSSRMTSRFPKCSTSSAPSKRPATTSTSTNSGWTPAGGTRKPNATTTSSTTKFAKSKTAPGWNSSSWPTRSTWPRPCSRKPTTKTSSLPATPHSPSIRPTPRRCSGGGRRTTR</sequence>
<dbReference type="AlphaFoldDB" id="A0A8D8A3L2"/>
<feature type="compositionally biased region" description="Polar residues" evidence="1">
    <location>
        <begin position="43"/>
        <end position="64"/>
    </location>
</feature>
<protein>
    <submittedName>
        <fullName evidence="2">(northern house mosquito) hypothetical protein</fullName>
    </submittedName>
</protein>
<dbReference type="EMBL" id="HBUE01009414">
    <property type="protein sequence ID" value="CAG6447576.1"/>
    <property type="molecule type" value="Transcribed_RNA"/>
</dbReference>
<feature type="compositionally biased region" description="Low complexity" evidence="1">
    <location>
        <begin position="75"/>
        <end position="90"/>
    </location>
</feature>
<feature type="compositionally biased region" description="Polar residues" evidence="1">
    <location>
        <begin position="92"/>
        <end position="103"/>
    </location>
</feature>
<proteinExistence type="predicted"/>
<accession>A0A8D8A3L2</accession>
<feature type="region of interest" description="Disordered" evidence="1">
    <location>
        <begin position="1"/>
        <end position="144"/>
    </location>
</feature>
<evidence type="ECO:0000313" key="2">
    <source>
        <dbReference type="EMBL" id="CAG6447576.1"/>
    </source>
</evidence>
<reference evidence="2" key="1">
    <citation type="submission" date="2021-05" db="EMBL/GenBank/DDBJ databases">
        <authorList>
            <person name="Alioto T."/>
            <person name="Alioto T."/>
            <person name="Gomez Garrido J."/>
        </authorList>
    </citation>
    <scope>NUCLEOTIDE SEQUENCE</scope>
</reference>
<evidence type="ECO:0000256" key="1">
    <source>
        <dbReference type="SAM" id="MobiDB-lite"/>
    </source>
</evidence>